<proteinExistence type="predicted"/>
<dbReference type="VEuPathDB" id="FungiDB:CIHG_09818"/>
<organism evidence="1 2">
    <name type="scientific">Coccidioides immitis H538.4</name>
    <dbReference type="NCBI Taxonomy" id="396776"/>
    <lineage>
        <taxon>Eukaryota</taxon>
        <taxon>Fungi</taxon>
        <taxon>Dikarya</taxon>
        <taxon>Ascomycota</taxon>
        <taxon>Pezizomycotina</taxon>
        <taxon>Eurotiomycetes</taxon>
        <taxon>Eurotiomycetidae</taxon>
        <taxon>Onygenales</taxon>
        <taxon>Onygenaceae</taxon>
        <taxon>Coccidioides</taxon>
    </lineage>
</organism>
<protein>
    <submittedName>
        <fullName evidence="1">Uncharacterized protein</fullName>
    </submittedName>
</protein>
<dbReference type="AlphaFoldDB" id="A0A0J8UVR2"/>
<gene>
    <name evidence="1" type="ORF">CIHG_09818</name>
</gene>
<reference evidence="2" key="1">
    <citation type="journal article" date="2010" name="Genome Res.">
        <title>Population genomic sequencing of Coccidioides fungi reveals recent hybridization and transposon control.</title>
        <authorList>
            <person name="Neafsey D.E."/>
            <person name="Barker B.M."/>
            <person name="Sharpton T.J."/>
            <person name="Stajich J.E."/>
            <person name="Park D.J."/>
            <person name="Whiston E."/>
            <person name="Hung C.-Y."/>
            <person name="McMahan C."/>
            <person name="White J."/>
            <person name="Sykes S."/>
            <person name="Heiman D."/>
            <person name="Young S."/>
            <person name="Zeng Q."/>
            <person name="Abouelleil A."/>
            <person name="Aftuck L."/>
            <person name="Bessette D."/>
            <person name="Brown A."/>
            <person name="FitzGerald M."/>
            <person name="Lui A."/>
            <person name="Macdonald J.P."/>
            <person name="Priest M."/>
            <person name="Orbach M.J."/>
            <person name="Galgiani J.N."/>
            <person name="Kirkland T.N."/>
            <person name="Cole G.T."/>
            <person name="Birren B.W."/>
            <person name="Henn M.R."/>
            <person name="Taylor J.W."/>
            <person name="Rounsley S.D."/>
        </authorList>
    </citation>
    <scope>NUCLEOTIDE SEQUENCE [LARGE SCALE GENOMIC DNA]</scope>
    <source>
        <strain evidence="2">H538.4</strain>
    </source>
</reference>
<name>A0A0J8UVR2_COCIT</name>
<sequence>MAKGVLTALGPPPISLPRLPSALHNPLIAIMAMLVNAVPTRVGRYLHGGSDLRSGHGTRRRPLLPPSMIYADIPEFSNPYLSTSMGTS</sequence>
<accession>A0A0J8UVR2</accession>
<evidence type="ECO:0000313" key="2">
    <source>
        <dbReference type="Proteomes" id="UP000054563"/>
    </source>
</evidence>
<evidence type="ECO:0000313" key="1">
    <source>
        <dbReference type="EMBL" id="KMU91973.1"/>
    </source>
</evidence>
<dbReference type="Proteomes" id="UP000054563">
    <property type="component" value="Unassembled WGS sequence"/>
</dbReference>
<dbReference type="EMBL" id="DS017049">
    <property type="protein sequence ID" value="KMU91973.1"/>
    <property type="molecule type" value="Genomic_DNA"/>
</dbReference>